<keyword evidence="1" id="KW-0732">Signal</keyword>
<evidence type="ECO:0000313" key="2">
    <source>
        <dbReference type="EMBL" id="GBP24068.1"/>
    </source>
</evidence>
<sequence>MIVLMIVTLITGAEQYALQIMLSGCRLAKSGGCKENNFFLSSTSFLLVERGTTWLQRVQRTPSDVKAIVMHSELWHSFASLSSKYMSVSVPAAYAV</sequence>
<proteinExistence type="predicted"/>
<feature type="chain" id="PRO_5020024985" description="Secreted protein" evidence="1">
    <location>
        <begin position="16"/>
        <end position="96"/>
    </location>
</feature>
<gene>
    <name evidence="2" type="ORF">EVAR_27291_1</name>
</gene>
<organism evidence="2 3">
    <name type="scientific">Eumeta variegata</name>
    <name type="common">Bagworm moth</name>
    <name type="synonym">Eumeta japonica</name>
    <dbReference type="NCBI Taxonomy" id="151549"/>
    <lineage>
        <taxon>Eukaryota</taxon>
        <taxon>Metazoa</taxon>
        <taxon>Ecdysozoa</taxon>
        <taxon>Arthropoda</taxon>
        <taxon>Hexapoda</taxon>
        <taxon>Insecta</taxon>
        <taxon>Pterygota</taxon>
        <taxon>Neoptera</taxon>
        <taxon>Endopterygota</taxon>
        <taxon>Lepidoptera</taxon>
        <taxon>Glossata</taxon>
        <taxon>Ditrysia</taxon>
        <taxon>Tineoidea</taxon>
        <taxon>Psychidae</taxon>
        <taxon>Oiketicinae</taxon>
        <taxon>Eumeta</taxon>
    </lineage>
</organism>
<protein>
    <recommendedName>
        <fullName evidence="4">Secreted protein</fullName>
    </recommendedName>
</protein>
<evidence type="ECO:0008006" key="4">
    <source>
        <dbReference type="Google" id="ProtNLM"/>
    </source>
</evidence>
<dbReference type="Proteomes" id="UP000299102">
    <property type="component" value="Unassembled WGS sequence"/>
</dbReference>
<keyword evidence="3" id="KW-1185">Reference proteome</keyword>
<evidence type="ECO:0000313" key="3">
    <source>
        <dbReference type="Proteomes" id="UP000299102"/>
    </source>
</evidence>
<comment type="caution">
    <text evidence="2">The sequence shown here is derived from an EMBL/GenBank/DDBJ whole genome shotgun (WGS) entry which is preliminary data.</text>
</comment>
<feature type="signal peptide" evidence="1">
    <location>
        <begin position="1"/>
        <end position="15"/>
    </location>
</feature>
<dbReference type="EMBL" id="BGZK01000157">
    <property type="protein sequence ID" value="GBP24068.1"/>
    <property type="molecule type" value="Genomic_DNA"/>
</dbReference>
<dbReference type="AlphaFoldDB" id="A0A4C1UCG5"/>
<name>A0A4C1UCG5_EUMVA</name>
<reference evidence="2 3" key="1">
    <citation type="journal article" date="2019" name="Commun. Biol.">
        <title>The bagworm genome reveals a unique fibroin gene that provides high tensile strength.</title>
        <authorList>
            <person name="Kono N."/>
            <person name="Nakamura H."/>
            <person name="Ohtoshi R."/>
            <person name="Tomita M."/>
            <person name="Numata K."/>
            <person name="Arakawa K."/>
        </authorList>
    </citation>
    <scope>NUCLEOTIDE SEQUENCE [LARGE SCALE GENOMIC DNA]</scope>
</reference>
<evidence type="ECO:0000256" key="1">
    <source>
        <dbReference type="SAM" id="SignalP"/>
    </source>
</evidence>
<accession>A0A4C1UCG5</accession>